<dbReference type="RefSeq" id="XP_013423797.1">
    <property type="nucleotide sequence ID" value="XM_013568343.1"/>
</dbReference>
<dbReference type="GeneID" id="25417539"/>
<name>A0A074X4T8_9PEZI</name>
<dbReference type="EMBL" id="KL584721">
    <property type="protein sequence ID" value="KEQ69596.1"/>
    <property type="molecule type" value="Genomic_DNA"/>
</dbReference>
<feature type="region of interest" description="Disordered" evidence="1">
    <location>
        <begin position="1"/>
        <end position="64"/>
    </location>
</feature>
<accession>A0A074X4T8</accession>
<organism evidence="2 3">
    <name type="scientific">Aureobasidium namibiae CBS 147.97</name>
    <dbReference type="NCBI Taxonomy" id="1043004"/>
    <lineage>
        <taxon>Eukaryota</taxon>
        <taxon>Fungi</taxon>
        <taxon>Dikarya</taxon>
        <taxon>Ascomycota</taxon>
        <taxon>Pezizomycotina</taxon>
        <taxon>Dothideomycetes</taxon>
        <taxon>Dothideomycetidae</taxon>
        <taxon>Dothideales</taxon>
        <taxon>Saccotheciaceae</taxon>
        <taxon>Aureobasidium</taxon>
    </lineage>
</organism>
<evidence type="ECO:0000313" key="3">
    <source>
        <dbReference type="Proteomes" id="UP000027730"/>
    </source>
</evidence>
<protein>
    <submittedName>
        <fullName evidence="2">Uncharacterized protein</fullName>
    </submittedName>
</protein>
<dbReference type="Pfam" id="PF11312">
    <property type="entry name" value="Methyltransf_34"/>
    <property type="match status" value="1"/>
</dbReference>
<proteinExistence type="predicted"/>
<dbReference type="STRING" id="1043004.A0A074X4T8"/>
<dbReference type="OrthoDB" id="6419443at2759"/>
<evidence type="ECO:0000313" key="2">
    <source>
        <dbReference type="EMBL" id="KEQ69596.1"/>
    </source>
</evidence>
<keyword evidence="3" id="KW-1185">Reference proteome</keyword>
<dbReference type="InterPro" id="IPR021463">
    <property type="entry name" value="Methyltransf_34"/>
</dbReference>
<gene>
    <name evidence="2" type="ORF">M436DRAFT_85465</name>
</gene>
<sequence length="424" mass="46711">MGQYDRKAQSARKHGPILSSSTSKAPSKPPPVSKPEWRGSGYTPKAKPKPHLDAPKPIPSAQHQFPPTELQQLVLNIFKDGFGEKLMDFEELKTVLREVNEKVSVREWDEALGTEEKREAFAVRWSPSRALAYANVVAELCRRGEEEEWSVLPSSDDEAQKTIKAVCFGGNAAEVMAFAALLRYLRPSAAGKPRTESDEGPLPEKSQPHLDMTIIDSADWKPVLDKLLSATTTPPLLSKYASASARASNHALLTPSSFTLTFQQNDILTLTGKQLIDTIGSTPCLTTFFLTLGNLYNASIPKTTAFMYKLDAVLAVGSILLVIDVIGSSVPSPSAATADPESEEAKPYTLSWLLDRVLLGKPAEKVPTQGRGKKVVEEEEANKPVVRWEKIVAEAMKINRLDEKLRYPGSLENVKYQVLAYRRV</sequence>
<evidence type="ECO:0000256" key="1">
    <source>
        <dbReference type="SAM" id="MobiDB-lite"/>
    </source>
</evidence>
<dbReference type="AlphaFoldDB" id="A0A074X4T8"/>
<dbReference type="Proteomes" id="UP000027730">
    <property type="component" value="Unassembled WGS sequence"/>
</dbReference>
<reference evidence="2 3" key="1">
    <citation type="journal article" date="2014" name="BMC Genomics">
        <title>Genome sequencing of four Aureobasidium pullulans varieties: biotechnological potential, stress tolerance, and description of new species.</title>
        <authorList>
            <person name="Gostin Ar C."/>
            <person name="Ohm R.A."/>
            <person name="Kogej T."/>
            <person name="Sonjak S."/>
            <person name="Turk M."/>
            <person name="Zajc J."/>
            <person name="Zalar P."/>
            <person name="Grube M."/>
            <person name="Sun H."/>
            <person name="Han J."/>
            <person name="Sharma A."/>
            <person name="Chiniquy J."/>
            <person name="Ngan C.Y."/>
            <person name="Lipzen A."/>
            <person name="Barry K."/>
            <person name="Grigoriev I.V."/>
            <person name="Gunde-Cimerman N."/>
        </authorList>
    </citation>
    <scope>NUCLEOTIDE SEQUENCE [LARGE SCALE GENOMIC DNA]</scope>
    <source>
        <strain evidence="2 3">CBS 147.97</strain>
    </source>
</reference>
<dbReference type="HOGENOM" id="CLU_028833_1_0_1"/>
<feature type="compositionally biased region" description="Low complexity" evidence="1">
    <location>
        <begin position="16"/>
        <end position="26"/>
    </location>
</feature>